<dbReference type="EMBL" id="JAWRVI010000042">
    <property type="protein sequence ID" value="KAK4086308.1"/>
    <property type="molecule type" value="Genomic_DNA"/>
</dbReference>
<evidence type="ECO:0000256" key="1">
    <source>
        <dbReference type="SAM" id="MobiDB-lite"/>
    </source>
</evidence>
<keyword evidence="3" id="KW-1185">Reference proteome</keyword>
<evidence type="ECO:0000313" key="3">
    <source>
        <dbReference type="Proteomes" id="UP001287286"/>
    </source>
</evidence>
<feature type="region of interest" description="Disordered" evidence="1">
    <location>
        <begin position="31"/>
        <end position="50"/>
    </location>
</feature>
<comment type="caution">
    <text evidence="2">The sequence shown here is derived from an EMBL/GenBank/DDBJ whole genome shotgun (WGS) entry which is preliminary data.</text>
</comment>
<proteinExistence type="predicted"/>
<reference evidence="2 3" key="1">
    <citation type="journal article" date="2024" name="Microbiol. Resour. Announc.">
        <title>Genome annotations for the ascomycete fungi Trichoderma harzianum, Trichoderma aggressivum, and Purpureocillium lilacinum.</title>
        <authorList>
            <person name="Beijen E.P.W."/>
            <person name="Ohm R.A."/>
        </authorList>
    </citation>
    <scope>NUCLEOTIDE SEQUENCE [LARGE SCALE GENOMIC DNA]</scope>
    <source>
        <strain evidence="2 3">CBS 150709</strain>
    </source>
</reference>
<protein>
    <submittedName>
        <fullName evidence="2">Uncharacterized protein</fullName>
    </submittedName>
</protein>
<evidence type="ECO:0000313" key="2">
    <source>
        <dbReference type="EMBL" id="KAK4086308.1"/>
    </source>
</evidence>
<sequence length="233" mass="25099">MITVPLHPIRLKMYIFLGPVKAKANRCVRTQDPGVQDSGRAATHAHKTVRGASTSLPLIVRRRRRCGKQGSSAPGLAPNHSAILLARRRLCCRPRGQFDYPVGLQVSQGANMLHHVEVIHTPQRARRAVTECGSPAQTKRERAGEGMTEGAAAVVVAAQGAPVTGGLVDETASRRCRDRPPLLLSSSVLTIFTKRVPDTTFQTSASPNPRPHLRGDQKASRLAPVSAVSQPQP</sequence>
<feature type="region of interest" description="Disordered" evidence="1">
    <location>
        <begin position="199"/>
        <end position="233"/>
    </location>
</feature>
<name>A0ABR0BQI0_PURLI</name>
<dbReference type="Proteomes" id="UP001287286">
    <property type="component" value="Unassembled WGS sequence"/>
</dbReference>
<feature type="region of interest" description="Disordered" evidence="1">
    <location>
        <begin position="127"/>
        <end position="147"/>
    </location>
</feature>
<accession>A0ABR0BQI0</accession>
<organism evidence="2 3">
    <name type="scientific">Purpureocillium lilacinum</name>
    <name type="common">Paecilomyces lilacinus</name>
    <dbReference type="NCBI Taxonomy" id="33203"/>
    <lineage>
        <taxon>Eukaryota</taxon>
        <taxon>Fungi</taxon>
        <taxon>Dikarya</taxon>
        <taxon>Ascomycota</taxon>
        <taxon>Pezizomycotina</taxon>
        <taxon>Sordariomycetes</taxon>
        <taxon>Hypocreomycetidae</taxon>
        <taxon>Hypocreales</taxon>
        <taxon>Ophiocordycipitaceae</taxon>
        <taxon>Purpureocillium</taxon>
    </lineage>
</organism>
<gene>
    <name evidence="2" type="ORF">Purlil1_9393</name>
</gene>